<evidence type="ECO:0000259" key="5">
    <source>
        <dbReference type="PROSITE" id="PS50067"/>
    </source>
</evidence>
<comment type="caution">
    <text evidence="6">The sequence shown here is derived from an EMBL/GenBank/DDBJ whole genome shotgun (WGS) entry which is preliminary data.</text>
</comment>
<feature type="region of interest" description="Disordered" evidence="4">
    <location>
        <begin position="377"/>
        <end position="410"/>
    </location>
</feature>
<dbReference type="PANTHER" id="PTHR47117:SF1">
    <property type="entry name" value="STAR-RELATED LIPID TRANSFER PROTEIN 9"/>
    <property type="match status" value="1"/>
</dbReference>
<dbReference type="SMART" id="SM00129">
    <property type="entry name" value="KISc"/>
    <property type="match status" value="1"/>
</dbReference>
<dbReference type="PRINTS" id="PR00380">
    <property type="entry name" value="KINESINHEAVY"/>
</dbReference>
<feature type="domain" description="Kinesin motor" evidence="5">
    <location>
        <begin position="2"/>
        <end position="336"/>
    </location>
</feature>
<evidence type="ECO:0000256" key="1">
    <source>
        <dbReference type="ARBA" id="ARBA00022741"/>
    </source>
</evidence>
<dbReference type="InterPro" id="IPR036961">
    <property type="entry name" value="Kinesin_motor_dom_sf"/>
</dbReference>
<name>A0ABD1F4L8_HYPHA</name>
<evidence type="ECO:0000256" key="3">
    <source>
        <dbReference type="PROSITE-ProRule" id="PRU00283"/>
    </source>
</evidence>
<evidence type="ECO:0000256" key="2">
    <source>
        <dbReference type="ARBA" id="ARBA00022840"/>
    </source>
</evidence>
<feature type="region of interest" description="Disordered" evidence="4">
    <location>
        <begin position="739"/>
        <end position="768"/>
    </location>
</feature>
<dbReference type="Gene3D" id="3.40.850.10">
    <property type="entry name" value="Kinesin motor domain"/>
    <property type="match status" value="1"/>
</dbReference>
<dbReference type="GO" id="GO:0005524">
    <property type="term" value="F:ATP binding"/>
    <property type="evidence" value="ECO:0007669"/>
    <property type="project" value="UniProtKB-UniRule"/>
</dbReference>
<keyword evidence="2 3" id="KW-0067">ATP-binding</keyword>
<feature type="region of interest" description="Disordered" evidence="4">
    <location>
        <begin position="459"/>
        <end position="497"/>
    </location>
</feature>
<dbReference type="SUPFAM" id="SSF52540">
    <property type="entry name" value="P-loop containing nucleoside triphosphate hydrolases"/>
    <property type="match status" value="1"/>
</dbReference>
<dbReference type="AlphaFoldDB" id="A0ABD1F4L8"/>
<dbReference type="PROSITE" id="PS50067">
    <property type="entry name" value="KINESIN_MOTOR_2"/>
    <property type="match status" value="1"/>
</dbReference>
<dbReference type="Proteomes" id="UP001566132">
    <property type="component" value="Unassembled WGS sequence"/>
</dbReference>
<dbReference type="EMBL" id="JBDJPC010000002">
    <property type="protein sequence ID" value="KAL1512535.1"/>
    <property type="molecule type" value="Genomic_DNA"/>
</dbReference>
<proteinExistence type="inferred from homology"/>
<keyword evidence="3" id="KW-0505">Motor protein</keyword>
<organism evidence="6 7">
    <name type="scientific">Hypothenemus hampei</name>
    <name type="common">Coffee berry borer</name>
    <dbReference type="NCBI Taxonomy" id="57062"/>
    <lineage>
        <taxon>Eukaryota</taxon>
        <taxon>Metazoa</taxon>
        <taxon>Ecdysozoa</taxon>
        <taxon>Arthropoda</taxon>
        <taxon>Hexapoda</taxon>
        <taxon>Insecta</taxon>
        <taxon>Pterygota</taxon>
        <taxon>Neoptera</taxon>
        <taxon>Endopterygota</taxon>
        <taxon>Coleoptera</taxon>
        <taxon>Polyphaga</taxon>
        <taxon>Cucujiformia</taxon>
        <taxon>Curculionidae</taxon>
        <taxon>Scolytinae</taxon>
        <taxon>Hypothenemus</taxon>
    </lineage>
</organism>
<evidence type="ECO:0000313" key="6">
    <source>
        <dbReference type="EMBL" id="KAL1512535.1"/>
    </source>
</evidence>
<dbReference type="GO" id="GO:0003774">
    <property type="term" value="F:cytoskeletal motor activity"/>
    <property type="evidence" value="ECO:0007669"/>
    <property type="project" value="UniProtKB-UniRule"/>
</dbReference>
<comment type="similarity">
    <text evidence="3">Belongs to the TRAFAC class myosin-kinesin ATPase superfamily. Kinesin family.</text>
</comment>
<feature type="compositionally biased region" description="Polar residues" evidence="4">
    <location>
        <begin position="459"/>
        <end position="469"/>
    </location>
</feature>
<dbReference type="InterPro" id="IPR027417">
    <property type="entry name" value="P-loop_NTPase"/>
</dbReference>
<feature type="compositionally biased region" description="Polar residues" evidence="4">
    <location>
        <begin position="387"/>
        <end position="410"/>
    </location>
</feature>
<feature type="compositionally biased region" description="Low complexity" evidence="4">
    <location>
        <begin position="479"/>
        <end position="497"/>
    </location>
</feature>
<dbReference type="PANTHER" id="PTHR47117">
    <property type="entry name" value="STAR-RELATED LIPID TRANSFER PROTEIN 9"/>
    <property type="match status" value="1"/>
</dbReference>
<keyword evidence="7" id="KW-1185">Reference proteome</keyword>
<feature type="binding site" evidence="3">
    <location>
        <begin position="94"/>
        <end position="101"/>
    </location>
    <ligand>
        <name>ATP</name>
        <dbReference type="ChEBI" id="CHEBI:30616"/>
    </ligand>
</feature>
<keyword evidence="1 3" id="KW-0547">Nucleotide-binding</keyword>
<evidence type="ECO:0000256" key="4">
    <source>
        <dbReference type="SAM" id="MobiDB-lite"/>
    </source>
</evidence>
<protein>
    <recommendedName>
        <fullName evidence="5">Kinesin motor domain-containing protein</fullName>
    </recommendedName>
</protein>
<evidence type="ECO:0000313" key="7">
    <source>
        <dbReference type="Proteomes" id="UP001566132"/>
    </source>
</evidence>
<sequence length="1138" mass="128929">MRFKVIVRVRPLSAREKLCGSQHVVTVESQNNIAVTNIKVPEQNAGDSRERVRRFAFDYCFSEDATQDQIFETVDKIVCTSLKNRSHSCVLAYGQTSSGKTHTMMGFPHDPGLTPRLCRRIFTCFESGTLQEQSEKVKVSVSYLEIYNEKVADLLSDKCNGSEKPLRVREHPKRGPYVEGLSQHVVSTDVELLKRLESGTNKRRVGSTATNPRSSRSHSVFSICCNGVKLHLVDLAGNERAGSKGYGPGRFREGANINKSLVALGNVISTLADHSKTSSVTRNKFVPYRDSVLTWLLRDTLQGSSNTVMIATISPSSAFYSETVNTLRFGQRAKLIVYKPVIVEDSKERTIRELRAEIARLKDLLGRSNSIEKEYLCENSEEDTERNTSMSSVTNYSQLQSPTRDISMSNQEDISQNTDKLLPIMNVCESEVSTHISQNPIKNRLKKTYSLDRTYSLETDMSKSCSSQDSLHSPKHSTKTTTSSSGSSRRLSSISLPKQTALSLKRQAITKGSSVLKTITQKKPLQPSMKSEKGVVTEVSGLKKNVQEISRKNSYVKPRAQIVAAVTSRLYNKVKKKDMGTSTENLAVSLREPPKELSICSNARNRLRELTQKALKAHRNKHEETQTDLFPVVRVKEVATDCSDLKLQLMETNEVAVLHKPESKDAQVECSLLNHFIEGSLRNILVLTRSCGIQTNAEEKMSFTKYLTESNQQPTNNPIISEAWNINISHNYVSRTGSLSDDSLENQRNMTLPTPDLISNHNSLEQDKAPTDETSKLQFAQCNHLLDYFNKSCDVLKGDTIHKQKAEIRTVPWYQEDFKNVRVLCTHALKSIPVDFCQEKTSYLPPFCPKVFKCRPVYSTSLYSNNTITSAQPMVYHCSDIRDMLSDSDESYPLGTPDSMEYHMSNQKKVQFNEKPKTEKNDRRMFKAMKEFLVEAKLLMTNLSKFSCNVNSTNDCQQPHLDEFDIQVTLNEVSGLEKPQRRKRKCKSFVETSSTQTNGPSNVSCCSQTEFPEYILPINKYEALLEDSCKRLEEQIRKSARTRHISLASNDIEDEVLYERPRYNPWDLTHLDLEDSSLESNPVTFSDYGSLPRKTHKKHRTPTCSPSAFLRQLTQMRRQIIENSKEELFEDYGNPNKL</sequence>
<dbReference type="InterPro" id="IPR001752">
    <property type="entry name" value="Kinesin_motor_dom"/>
</dbReference>
<accession>A0ABD1F4L8</accession>
<dbReference type="Pfam" id="PF00225">
    <property type="entry name" value="Kinesin"/>
    <property type="match status" value="1"/>
</dbReference>
<gene>
    <name evidence="6" type="ORF">ABEB36_002116</name>
</gene>
<feature type="compositionally biased region" description="Polar residues" evidence="4">
    <location>
        <begin position="739"/>
        <end position="763"/>
    </location>
</feature>
<reference evidence="6 7" key="1">
    <citation type="submission" date="2024-05" db="EMBL/GenBank/DDBJ databases">
        <title>Genetic variation in Jamaican populations of the coffee berry borer (Hypothenemus hampei).</title>
        <authorList>
            <person name="Errbii M."/>
            <person name="Myrie A."/>
        </authorList>
    </citation>
    <scope>NUCLEOTIDE SEQUENCE [LARGE SCALE GENOMIC DNA]</scope>
    <source>
        <strain evidence="6">JA-Hopewell-2020-01-JO</strain>
        <tissue evidence="6">Whole body</tissue>
    </source>
</reference>